<dbReference type="SUPFAM" id="SSF52540">
    <property type="entry name" value="P-loop containing nucleoside triphosphate hydrolases"/>
    <property type="match status" value="1"/>
</dbReference>
<dbReference type="GO" id="GO:0030488">
    <property type="term" value="P:tRNA methylation"/>
    <property type="evidence" value="ECO:0007669"/>
    <property type="project" value="InterPro"/>
</dbReference>
<keyword evidence="3" id="KW-0505">Motor protein</keyword>
<reference evidence="9 10" key="1">
    <citation type="submission" date="2018-08" db="EMBL/GenBank/DDBJ databases">
        <title>Genomic investigation of the strawberry pathogen Phytophthora fragariae indicates pathogenicity is determined by transcriptional variation in three key races.</title>
        <authorList>
            <person name="Adams T.M."/>
            <person name="Armitage A.D."/>
            <person name="Sobczyk M.K."/>
            <person name="Bates H.J."/>
            <person name="Dunwell J.M."/>
            <person name="Nellist C.F."/>
            <person name="Harrison R.J."/>
        </authorList>
    </citation>
    <scope>NUCLEOTIDE SEQUENCE [LARGE SCALE GENOMIC DNA]</scope>
    <source>
        <strain evidence="8 9">A4</strain>
        <strain evidence="7 10">BC-1</strain>
        <strain evidence="6 11">SCRP245</strain>
    </source>
</reference>
<evidence type="ECO:0000259" key="5">
    <source>
        <dbReference type="PROSITE" id="PS50067"/>
    </source>
</evidence>
<dbReference type="Proteomes" id="UP000437068">
    <property type="component" value="Unassembled WGS sequence"/>
</dbReference>
<organism evidence="8 9">
    <name type="scientific">Phytophthora fragariae</name>
    <dbReference type="NCBI Taxonomy" id="53985"/>
    <lineage>
        <taxon>Eukaryota</taxon>
        <taxon>Sar</taxon>
        <taxon>Stramenopiles</taxon>
        <taxon>Oomycota</taxon>
        <taxon>Peronosporomycetes</taxon>
        <taxon>Peronosporales</taxon>
        <taxon>Peronosporaceae</taxon>
        <taxon>Phytophthora</taxon>
    </lineage>
</organism>
<dbReference type="Pfam" id="PF00225">
    <property type="entry name" value="Kinesin"/>
    <property type="match status" value="2"/>
</dbReference>
<dbReference type="SMART" id="SM00129">
    <property type="entry name" value="KISc"/>
    <property type="match status" value="1"/>
</dbReference>
<name>A0A6A4E269_9STRA</name>
<dbReference type="EMBL" id="QXFW01000276">
    <property type="protein sequence ID" value="KAE9017867.1"/>
    <property type="molecule type" value="Genomic_DNA"/>
</dbReference>
<dbReference type="Pfam" id="PF00588">
    <property type="entry name" value="SpoU_methylase"/>
    <property type="match status" value="1"/>
</dbReference>
<dbReference type="GO" id="GO:0007018">
    <property type="term" value="P:microtubule-based movement"/>
    <property type="evidence" value="ECO:0007669"/>
    <property type="project" value="InterPro"/>
</dbReference>
<evidence type="ECO:0000256" key="2">
    <source>
        <dbReference type="ARBA" id="ARBA00022679"/>
    </source>
</evidence>
<feature type="binding site" evidence="3">
    <location>
        <begin position="1705"/>
        <end position="1712"/>
    </location>
    <ligand>
        <name>ATP</name>
        <dbReference type="ChEBI" id="CHEBI:30616"/>
    </ligand>
</feature>
<dbReference type="FunFam" id="3.40.1280.10:FF:000022">
    <property type="entry name" value="Trm3p"/>
    <property type="match status" value="1"/>
</dbReference>
<dbReference type="PROSITE" id="PS50067">
    <property type="entry name" value="KINESIN_MOTOR_2"/>
    <property type="match status" value="1"/>
</dbReference>
<evidence type="ECO:0000313" key="8">
    <source>
        <dbReference type="EMBL" id="KAE9316717.1"/>
    </source>
</evidence>
<feature type="domain" description="Kinesin motor" evidence="5">
    <location>
        <begin position="1630"/>
        <end position="2032"/>
    </location>
</feature>
<evidence type="ECO:0000256" key="3">
    <source>
        <dbReference type="PROSITE-ProRule" id="PRU00283"/>
    </source>
</evidence>
<dbReference type="InterPro" id="IPR027417">
    <property type="entry name" value="P-loop_NTPase"/>
</dbReference>
<dbReference type="InterPro" id="IPR001752">
    <property type="entry name" value="Kinesin_motor_dom"/>
</dbReference>
<proteinExistence type="inferred from homology"/>
<keyword evidence="2" id="KW-0808">Transferase</keyword>
<dbReference type="InterPro" id="IPR001537">
    <property type="entry name" value="SpoU_MeTrfase"/>
</dbReference>
<dbReference type="InterPro" id="IPR044748">
    <property type="entry name" value="Trm3/TARBP1_C"/>
</dbReference>
<evidence type="ECO:0000313" key="6">
    <source>
        <dbReference type="EMBL" id="KAE9017867.1"/>
    </source>
</evidence>
<evidence type="ECO:0000313" key="9">
    <source>
        <dbReference type="Proteomes" id="UP000437068"/>
    </source>
</evidence>
<sequence>MATAGHCDTVVMATAAISASWARWQRFHELHRGRVELDVAEAEAQFELVATGLSLPPIELQNLFQDDAEQCVAMLTPLPATQEHDQQFHFTLVSAALLLRQYLQSKDQQSTQLLAGPLMTHVLLPVLQSQRQSWLHHAALGMAQTLLQCEGDKETLTVIFNQVQTLLTDTHEDDVGYDSLCGLLEVLLRQERDLTKMATSVCKLATTQWRQHPQFLRAVVLYIVPVVLESDCENAGELYLELLDMVVTACDVVDVDSSASVFPQELLYLVCIVMPKAPREFIADLRLQKLVCVALRHNDALLRKQGLHILKVAFSHCAMSSEAHEKKTKVTAPWVDTWQNFLTASEVIQMHHEQHLIEQVWPQVADLLTKYLIVDAGSKQQQSSEQWPVQLTFDWMQSLLVRLFAHDNPVVKRLFISNFMETCVQSWRTWETQRSIDVDRTASFACAPAFQQFVLQHLLRACNDPVLYKHAHRARFQALVANFLASFLAFQIAGSDEACVLDEFVAAIEAAIFGEGSDSHSPEALLSMLQVFQSARLKRAASSAPTKMLLSAAAVDRLRFVLDVHAMQSFSQAMRTKMLRALTHALTGGYVNASTLSLSALARVLGVFPTSSLMSDNGEALLHILAWIKTSTAADSSPYFSSALASALQAYLKEGSNEDVLGPAQLARLLLFTAEVSSDSELHCSEEPSERRAASKVQLRAPINALLSNASVQDLDSTRLVLVIAKLEEQVQELVSFCSSLPSTSSFKFSFARKSFYDGQVNCSFLFSSAMALVRRWLNKVSSGPGDEADDHEKESTMESVTSAVFVLSQMSTHKMNSTGELGEIEALDALCEQLKDVLAEAEDRTVFDLALAAKCLSIIGADSAALDSLQAFESERILPLLLALDTGRRYSGRLDARCAISLAADKWVLLHHVVETMSFIDTKLLRATYDACVEALPTAGMDPSALIQMVNVLSLTLSQMASPLANTAGVEHFENLLEEIWSAYSDSMAKPDALTRAVVVCMFQPVFLLRPALTATMKHWIAEFIRFGSRHRPNVIFHLACRLCQTWRAHPASALRFADELVELLLYKEPLIDEKEQLATDASAPFQGFQGFSPASDGQVAAVQSHAKDRFVRLVVLSFLDDVAVDSSASTSDTQQLMDALLARLLALNATPDWQKQHMLNSDGFGKKLRSWQALCIVGAHTTKPQLTELLPTLRTAFAVPQLPSVRYYMELFGMRMVTQFPREICSGLLLPMLRDANLMPQVGASLLLVAAYLANYKLDDSSLDIDCGELLETMLPWLNTSHGYTRVLAQFLLAKVLPRHVHQLQLNSTSDTPGLRFLEGTARYVSTNKECKRMLRRQARQLEEFRPDYESSLLGMLSSGFNSEFGELLPRDEALRFSEQLKTAMNELYAQYQLENFTPAPSSANTVSSTSSETPSASAALTVQRKIDTTALLLEDSALPSAMRADFDAARRGATLNARQRPRQPLIMCASLVDKIPNLAGLARTCEIFNAQKLIVPNVRLAEQDVTFATVSATAHKWMPLEEVRPQGDELRRALLRWKSEGYTIVAVEQTANSVSLANYTLPRKMVLVLGREKEGIPVDVLQLVDVCVEIPQFGLVRSLNVHVSGALMLWEYTQQQIIIHQVLPHPMTKVYLRPRPLATSELGDEVVEYKIDENGNLLVADKKFQDFARVLSTENSEAYAQAISPLVSGMLSGTTSCCFAYGHTNSGKTHTIFGYGAELGLCQRLVQDMFAQSDGQLLVQIRFFELYNGKVFDLLNDRQPGFVREDADGTIHVRSATTLGPNGEVLTQSLQAAYGGSAAEVVDIIRKGRSLRAEGTSELHHQSSRSHAVLELEIVTSALAEARTQVALAQSRVVPLGKARDDLFIAIQSQMYTVVDGKYTQSGVEPSQEDQDRLEVLNGQVDAAEAEVAALKADVDAERAKCPGGMFVLVDLAGAEYTGEGLARNSQEQKEAREINSSLLALKECIRVQARQGTGHIPYRNSKLTMLLKCYLETDNVSSAIMITNVSSAATHLRKALDSIRYAALVASAVKTTAAKTGMLSRRAK</sequence>
<dbReference type="EMBL" id="QXGD01000380">
    <property type="protein sequence ID" value="KAE9241383.1"/>
    <property type="molecule type" value="Genomic_DNA"/>
</dbReference>
<comment type="similarity">
    <text evidence="3">Belongs to the TRAFAC class myosin-kinesin ATPase superfamily. Kinesin family.</text>
</comment>
<dbReference type="InterPro" id="IPR045330">
    <property type="entry name" value="TRM3/TARBP1"/>
</dbReference>
<keyword evidence="4" id="KW-0175">Coiled coil</keyword>
<dbReference type="Proteomes" id="UP000440367">
    <property type="component" value="Unassembled WGS sequence"/>
</dbReference>
<dbReference type="SUPFAM" id="SSF75217">
    <property type="entry name" value="alpha/beta knot"/>
    <property type="match status" value="1"/>
</dbReference>
<dbReference type="CDD" id="cd18091">
    <property type="entry name" value="SpoU-like_TRM3-like"/>
    <property type="match status" value="1"/>
</dbReference>
<keyword evidence="3" id="KW-0547">Nucleotide-binding</keyword>
<dbReference type="EMBL" id="QXGE01000301">
    <property type="protein sequence ID" value="KAE9316717.1"/>
    <property type="molecule type" value="Genomic_DNA"/>
</dbReference>
<dbReference type="PRINTS" id="PR00380">
    <property type="entry name" value="KINESINHEAVY"/>
</dbReference>
<dbReference type="InterPro" id="IPR036961">
    <property type="entry name" value="Kinesin_motor_dom_sf"/>
</dbReference>
<dbReference type="GO" id="GO:0003777">
    <property type="term" value="F:microtubule motor activity"/>
    <property type="evidence" value="ECO:0007669"/>
    <property type="project" value="InterPro"/>
</dbReference>
<dbReference type="Proteomes" id="UP000460718">
    <property type="component" value="Unassembled WGS sequence"/>
</dbReference>
<keyword evidence="1" id="KW-0489">Methyltransferase</keyword>
<evidence type="ECO:0000313" key="10">
    <source>
        <dbReference type="Proteomes" id="UP000440367"/>
    </source>
</evidence>
<evidence type="ECO:0000256" key="4">
    <source>
        <dbReference type="SAM" id="Coils"/>
    </source>
</evidence>
<keyword evidence="3" id="KW-0067">ATP-binding</keyword>
<dbReference type="GO" id="GO:0005524">
    <property type="term" value="F:ATP binding"/>
    <property type="evidence" value="ECO:0007669"/>
    <property type="project" value="UniProtKB-UniRule"/>
</dbReference>
<evidence type="ECO:0000256" key="1">
    <source>
        <dbReference type="ARBA" id="ARBA00022603"/>
    </source>
</evidence>
<evidence type="ECO:0000313" key="11">
    <source>
        <dbReference type="Proteomes" id="UP000460718"/>
    </source>
</evidence>
<gene>
    <name evidence="8" type="ORF">PF001_g7190</name>
    <name evidence="7" type="ORF">PF002_g9292</name>
    <name evidence="6" type="ORF">PF011_g6507</name>
</gene>
<dbReference type="GO" id="GO:0016423">
    <property type="term" value="F:tRNA (guanine) methyltransferase activity"/>
    <property type="evidence" value="ECO:0007669"/>
    <property type="project" value="InterPro"/>
</dbReference>
<comment type="caution">
    <text evidence="8">The sequence shown here is derived from an EMBL/GenBank/DDBJ whole genome shotgun (WGS) entry which is preliminary data.</text>
</comment>
<accession>A0A6A4E269</accession>
<dbReference type="GO" id="GO:0008017">
    <property type="term" value="F:microtubule binding"/>
    <property type="evidence" value="ECO:0007669"/>
    <property type="project" value="InterPro"/>
</dbReference>
<feature type="coiled-coil region" evidence="4">
    <location>
        <begin position="1890"/>
        <end position="1924"/>
    </location>
</feature>
<evidence type="ECO:0000313" key="7">
    <source>
        <dbReference type="EMBL" id="KAE9241383.1"/>
    </source>
</evidence>
<dbReference type="InterPro" id="IPR029028">
    <property type="entry name" value="Alpha/beta_knot_MTases"/>
</dbReference>
<dbReference type="PANTHER" id="PTHR12029">
    <property type="entry name" value="RNA METHYLTRANSFERASE"/>
    <property type="match status" value="1"/>
</dbReference>
<dbReference type="Gene3D" id="3.40.850.10">
    <property type="entry name" value="Kinesin motor domain"/>
    <property type="match status" value="1"/>
</dbReference>
<protein>
    <recommendedName>
        <fullName evidence="5">Kinesin motor domain-containing protein</fullName>
    </recommendedName>
</protein>
<dbReference type="PANTHER" id="PTHR12029:SF11">
    <property type="entry name" value="METHYLTRANSFERASE TARBP1-RELATED"/>
    <property type="match status" value="1"/>
</dbReference>
<dbReference type="Gene3D" id="3.40.1280.10">
    <property type="match status" value="1"/>
</dbReference>
<dbReference type="InterPro" id="IPR029026">
    <property type="entry name" value="tRNA_m1G_MTases_N"/>
</dbReference>
<dbReference type="GO" id="GO:0003723">
    <property type="term" value="F:RNA binding"/>
    <property type="evidence" value="ECO:0007669"/>
    <property type="project" value="InterPro"/>
</dbReference>